<protein>
    <submittedName>
        <fullName evidence="2">Uncharacterized protein</fullName>
    </submittedName>
</protein>
<gene>
    <name evidence="2" type="ORF">H4R34_005496</name>
</gene>
<feature type="region of interest" description="Disordered" evidence="1">
    <location>
        <begin position="254"/>
        <end position="310"/>
    </location>
</feature>
<dbReference type="OrthoDB" id="5599239at2759"/>
<evidence type="ECO:0000313" key="2">
    <source>
        <dbReference type="EMBL" id="KAJ1972174.1"/>
    </source>
</evidence>
<dbReference type="AlphaFoldDB" id="A0A9W8B291"/>
<accession>A0A9W8B291</accession>
<reference evidence="2" key="1">
    <citation type="submission" date="2022-07" db="EMBL/GenBank/DDBJ databases">
        <title>Phylogenomic reconstructions and comparative analyses of Kickxellomycotina fungi.</title>
        <authorList>
            <person name="Reynolds N.K."/>
            <person name="Stajich J.E."/>
            <person name="Barry K."/>
            <person name="Grigoriev I.V."/>
            <person name="Crous P."/>
            <person name="Smith M.E."/>
        </authorList>
    </citation>
    <scope>NUCLEOTIDE SEQUENCE</scope>
    <source>
        <strain evidence="2">RSA 567</strain>
    </source>
</reference>
<feature type="compositionally biased region" description="Polar residues" evidence="1">
    <location>
        <begin position="68"/>
        <end position="81"/>
    </location>
</feature>
<evidence type="ECO:0000313" key="3">
    <source>
        <dbReference type="Proteomes" id="UP001151582"/>
    </source>
</evidence>
<proteinExistence type="predicted"/>
<comment type="caution">
    <text evidence="2">The sequence shown here is derived from an EMBL/GenBank/DDBJ whole genome shotgun (WGS) entry which is preliminary data.</text>
</comment>
<feature type="compositionally biased region" description="Polar residues" evidence="1">
    <location>
        <begin position="277"/>
        <end position="287"/>
    </location>
</feature>
<feature type="region of interest" description="Disordered" evidence="1">
    <location>
        <begin position="207"/>
        <end position="238"/>
    </location>
</feature>
<keyword evidence="3" id="KW-1185">Reference proteome</keyword>
<sequence length="310" mass="33612">MLSSPIQRHHSPPAAADLEDGPAPPPRVPENPQRSPRLVSGAPELKVEGHHDYGHDHPEFHSEHQPADLTQGTLSPTTPSPTVAPLGHHPADPNSLTPARNVNAWPHEEVVLVLEEVCKPECLALFQQGKKSLALQNAYSQLPHRSRSAVHNKLRQLERMYRELLTQTTTRAWKIRTQGWSTEKIRDKLRQDFRYWDYMDTILTSPDPPLPGTMANGTAARTGALSSGSTNHHTPHADQIDDDEAAFSLHYSDSEESQLGGGAASISSSSHHRSNGTHQTTMGNGARSSGSSGSVLANPMAGTGLTNGHA</sequence>
<evidence type="ECO:0000256" key="1">
    <source>
        <dbReference type="SAM" id="MobiDB-lite"/>
    </source>
</evidence>
<dbReference type="Proteomes" id="UP001151582">
    <property type="component" value="Unassembled WGS sequence"/>
</dbReference>
<dbReference type="EMBL" id="JANBQB010001134">
    <property type="protein sequence ID" value="KAJ1972174.1"/>
    <property type="molecule type" value="Genomic_DNA"/>
</dbReference>
<organism evidence="2 3">
    <name type="scientific">Dimargaris verticillata</name>
    <dbReference type="NCBI Taxonomy" id="2761393"/>
    <lineage>
        <taxon>Eukaryota</taxon>
        <taxon>Fungi</taxon>
        <taxon>Fungi incertae sedis</taxon>
        <taxon>Zoopagomycota</taxon>
        <taxon>Kickxellomycotina</taxon>
        <taxon>Dimargaritomycetes</taxon>
        <taxon>Dimargaritales</taxon>
        <taxon>Dimargaritaceae</taxon>
        <taxon>Dimargaris</taxon>
    </lineage>
</organism>
<name>A0A9W8B291_9FUNG</name>
<feature type="compositionally biased region" description="Basic and acidic residues" evidence="1">
    <location>
        <begin position="45"/>
        <end position="66"/>
    </location>
</feature>
<feature type="region of interest" description="Disordered" evidence="1">
    <location>
        <begin position="1"/>
        <end position="100"/>
    </location>
</feature>
<feature type="non-terminal residue" evidence="2">
    <location>
        <position position="310"/>
    </location>
</feature>